<feature type="domain" description="DUF4412" evidence="1">
    <location>
        <begin position="132"/>
        <end position="295"/>
    </location>
</feature>
<evidence type="ECO:0000259" key="1">
    <source>
        <dbReference type="Pfam" id="PF14371"/>
    </source>
</evidence>
<protein>
    <submittedName>
        <fullName evidence="2">DUF4412 domain-containing protein</fullName>
    </submittedName>
</protein>
<dbReference type="RefSeq" id="WP_234861430.1">
    <property type="nucleotide sequence ID" value="NZ_JAKEVZ010000007.1"/>
</dbReference>
<accession>A0ABS9BUN8</accession>
<name>A0ABS9BUN8_9BACT</name>
<keyword evidence="3" id="KW-1185">Reference proteome</keyword>
<dbReference type="Proteomes" id="UP001201449">
    <property type="component" value="Unassembled WGS sequence"/>
</dbReference>
<reference evidence="2 3" key="1">
    <citation type="submission" date="2022-01" db="EMBL/GenBank/DDBJ databases">
        <title>Mariniradius saccharolyticus sp. nov., isolated from sediment of a river.</title>
        <authorList>
            <person name="Liu H."/>
        </authorList>
    </citation>
    <scope>NUCLEOTIDE SEQUENCE [LARGE SCALE GENOMIC DNA]</scope>
    <source>
        <strain evidence="2 3">RY-2</strain>
    </source>
</reference>
<organism evidence="2 3">
    <name type="scientific">Mariniradius sediminis</name>
    <dbReference type="NCBI Taxonomy" id="2909237"/>
    <lineage>
        <taxon>Bacteria</taxon>
        <taxon>Pseudomonadati</taxon>
        <taxon>Bacteroidota</taxon>
        <taxon>Cytophagia</taxon>
        <taxon>Cytophagales</taxon>
        <taxon>Cyclobacteriaceae</taxon>
        <taxon>Mariniradius</taxon>
    </lineage>
</organism>
<dbReference type="Pfam" id="PF14371">
    <property type="entry name" value="DUF4412"/>
    <property type="match status" value="1"/>
</dbReference>
<dbReference type="EMBL" id="JAKEVZ010000007">
    <property type="protein sequence ID" value="MCF1751439.1"/>
    <property type="molecule type" value="Genomic_DNA"/>
</dbReference>
<gene>
    <name evidence="2" type="ORF">L0U89_10195</name>
</gene>
<proteinExistence type="predicted"/>
<evidence type="ECO:0000313" key="2">
    <source>
        <dbReference type="EMBL" id="MCF1751439.1"/>
    </source>
</evidence>
<sequence length="312" mass="35297">MKNLYRFVFIILVFPISIATVQAQFVNRLKNAAERGISRAIEKKVESEMEKVARRQLDKVFKDVYGVDPADSANNERINQIMQSVYSDVEVAESYSFDGFSIIEFTGIDEKGKDIEPFQLTSFLSSDPKITAMEFKSEESKKSEEGKFTLIYDFNRNVAITLMVNEGQQMRMAYGYDAEMLSAPVETQSATGQQANESVKFEKTGNTKTILGYPCDEYLIETDESTTLYWVTQSPVNSTTPFWAQNNPFLTARMKTSNPAMLGQLPSGNMMEAHVTSKKDKSKFDMQVTDIQPDKGQKFLMADYPSIATMKQ</sequence>
<evidence type="ECO:0000313" key="3">
    <source>
        <dbReference type="Proteomes" id="UP001201449"/>
    </source>
</evidence>
<comment type="caution">
    <text evidence="2">The sequence shown here is derived from an EMBL/GenBank/DDBJ whole genome shotgun (WGS) entry which is preliminary data.</text>
</comment>
<dbReference type="InterPro" id="IPR025524">
    <property type="entry name" value="DUF4412"/>
</dbReference>